<evidence type="ECO:0000256" key="6">
    <source>
        <dbReference type="PIRNR" id="PIRNR001369"/>
    </source>
</evidence>
<dbReference type="UniPathway" id="UPA00223"/>
<dbReference type="OMA" id="ESENCFG"/>
<dbReference type="OrthoDB" id="435022at2759"/>
<gene>
    <name evidence="9" type="ORF">PPERSA_12503</name>
</gene>
<accession>A0A0V0QPQ9</accession>
<dbReference type="GO" id="GO:0036440">
    <property type="term" value="F:citrate synthase activity"/>
    <property type="evidence" value="ECO:0007669"/>
    <property type="project" value="UniProtKB-EC"/>
</dbReference>
<proteinExistence type="inferred from homology"/>
<dbReference type="PIRSF" id="PIRSF001369">
    <property type="entry name" value="Citrate_synth"/>
    <property type="match status" value="1"/>
</dbReference>
<evidence type="ECO:0000256" key="4">
    <source>
        <dbReference type="ARBA" id="ARBA00022679"/>
    </source>
</evidence>
<comment type="catalytic activity">
    <reaction evidence="5">
        <text>oxaloacetate + acetyl-CoA + H2O = citrate + CoA + H(+)</text>
        <dbReference type="Rhea" id="RHEA:16845"/>
        <dbReference type="ChEBI" id="CHEBI:15377"/>
        <dbReference type="ChEBI" id="CHEBI:15378"/>
        <dbReference type="ChEBI" id="CHEBI:16452"/>
        <dbReference type="ChEBI" id="CHEBI:16947"/>
        <dbReference type="ChEBI" id="CHEBI:57287"/>
        <dbReference type="ChEBI" id="CHEBI:57288"/>
        <dbReference type="EC" id="2.3.3.16"/>
    </reaction>
</comment>
<dbReference type="AlphaFoldDB" id="A0A0V0QPQ9"/>
<comment type="pathway">
    <text evidence="1">Carbohydrate metabolism; tricarboxylic acid cycle.</text>
</comment>
<evidence type="ECO:0000256" key="1">
    <source>
        <dbReference type="ARBA" id="ARBA00005163"/>
    </source>
</evidence>
<dbReference type="InterPro" id="IPR024176">
    <property type="entry name" value="Citrate_synthase_bac-typ"/>
</dbReference>
<name>A0A0V0QPQ9_PSEPJ</name>
<dbReference type="PRINTS" id="PR00143">
    <property type="entry name" value="CITRTSNTHASE"/>
</dbReference>
<keyword evidence="4 6" id="KW-0808">Transferase</keyword>
<dbReference type="EMBL" id="LDAU01000122">
    <property type="protein sequence ID" value="KRX04056.1"/>
    <property type="molecule type" value="Genomic_DNA"/>
</dbReference>
<evidence type="ECO:0000256" key="2">
    <source>
        <dbReference type="ARBA" id="ARBA00010566"/>
    </source>
</evidence>
<keyword evidence="3" id="KW-0816">Tricarboxylic acid cycle</keyword>
<dbReference type="InterPro" id="IPR016143">
    <property type="entry name" value="Citrate_synth-like_sm_a-sub"/>
</dbReference>
<comment type="similarity">
    <text evidence="2 6 8">Belongs to the citrate synthase family.</text>
</comment>
<dbReference type="GO" id="GO:0005975">
    <property type="term" value="P:carbohydrate metabolic process"/>
    <property type="evidence" value="ECO:0007669"/>
    <property type="project" value="TreeGrafter"/>
</dbReference>
<keyword evidence="10" id="KW-1185">Reference proteome</keyword>
<dbReference type="Gene3D" id="1.10.580.10">
    <property type="entry name" value="Citrate Synthase, domain 1"/>
    <property type="match status" value="1"/>
</dbReference>
<dbReference type="Pfam" id="PF00285">
    <property type="entry name" value="Citrate_synt"/>
    <property type="match status" value="1"/>
</dbReference>
<sequence length="372" mass="42201">MSGLAGIVVGDSAISTVGIGLGLNYRGYDIIDLAKNCIFEEVAYLILYGKLPNSNELSSFITEIANQRPIPATLKEVLEKIPCTAHPMDVQRTVCSFIGMLEPEGPQYGQKKIAVRLLALFQTTLLYWYHYVHYGKRINEMTGNDTIAENFLKLLHQNDQVDEKMRKAVDVSLILYAEHDFNASTFAARVTTSTLSDFYSGVTSAIGTLRGPLHGGANEAVMQYMEKLENEQQADLWLTEQFNNKKLVMGFGHRVYKKGDPRSDIIKEQSRILSTHTKWANPTMLKSQELIESRIFKEKKMYPNLDFYSASCYHQLGIPTELFTPVFVISRVTGWSAHIFEQRKSNKLIRPNSRYVGPEPRKFVPMTQRPSL</sequence>
<evidence type="ECO:0000256" key="7">
    <source>
        <dbReference type="PIRSR" id="PIRSR001369-1"/>
    </source>
</evidence>
<reference evidence="9 10" key="1">
    <citation type="journal article" date="2015" name="Sci. Rep.">
        <title>Genome of the facultative scuticociliatosis pathogen Pseudocohnilembus persalinus provides insight into its virulence through horizontal gene transfer.</title>
        <authorList>
            <person name="Xiong J."/>
            <person name="Wang G."/>
            <person name="Cheng J."/>
            <person name="Tian M."/>
            <person name="Pan X."/>
            <person name="Warren A."/>
            <person name="Jiang C."/>
            <person name="Yuan D."/>
            <person name="Miao W."/>
        </authorList>
    </citation>
    <scope>NUCLEOTIDE SEQUENCE [LARGE SCALE GENOMIC DNA]</scope>
    <source>
        <strain evidence="9">36N120E</strain>
    </source>
</reference>
<dbReference type="GO" id="GO:0005759">
    <property type="term" value="C:mitochondrial matrix"/>
    <property type="evidence" value="ECO:0007669"/>
    <property type="project" value="TreeGrafter"/>
</dbReference>
<dbReference type="GO" id="GO:0006099">
    <property type="term" value="P:tricarboxylic acid cycle"/>
    <property type="evidence" value="ECO:0007669"/>
    <property type="project" value="UniProtKB-UniPathway"/>
</dbReference>
<dbReference type="InterPro" id="IPR011278">
    <property type="entry name" value="2-MeCitrate/Citrate_synth_II"/>
</dbReference>
<comment type="caution">
    <text evidence="9">The sequence shown here is derived from an EMBL/GenBank/DDBJ whole genome shotgun (WGS) entry which is preliminary data.</text>
</comment>
<evidence type="ECO:0000313" key="10">
    <source>
        <dbReference type="Proteomes" id="UP000054937"/>
    </source>
</evidence>
<dbReference type="NCBIfam" id="TIGR01800">
    <property type="entry name" value="cit_synth_II"/>
    <property type="match status" value="1"/>
</dbReference>
<organism evidence="9 10">
    <name type="scientific">Pseudocohnilembus persalinus</name>
    <name type="common">Ciliate</name>
    <dbReference type="NCBI Taxonomy" id="266149"/>
    <lineage>
        <taxon>Eukaryota</taxon>
        <taxon>Sar</taxon>
        <taxon>Alveolata</taxon>
        <taxon>Ciliophora</taxon>
        <taxon>Intramacronucleata</taxon>
        <taxon>Oligohymenophorea</taxon>
        <taxon>Scuticociliatia</taxon>
        <taxon>Philasterida</taxon>
        <taxon>Pseudocohnilembidae</taxon>
        <taxon>Pseudocohnilembus</taxon>
    </lineage>
</organism>
<protein>
    <recommendedName>
        <fullName evidence="6 8">Citrate synthase</fullName>
    </recommendedName>
</protein>
<feature type="active site" evidence="7">
    <location>
        <position position="306"/>
    </location>
</feature>
<dbReference type="GO" id="GO:0019679">
    <property type="term" value="P:propionate metabolic process, methylcitrate cycle"/>
    <property type="evidence" value="ECO:0007669"/>
    <property type="project" value="TreeGrafter"/>
</dbReference>
<dbReference type="InterPro" id="IPR019810">
    <property type="entry name" value="Citrate_synthase_AS"/>
</dbReference>
<dbReference type="InterPro" id="IPR016142">
    <property type="entry name" value="Citrate_synth-like_lrg_a-sub"/>
</dbReference>
<evidence type="ECO:0000313" key="9">
    <source>
        <dbReference type="EMBL" id="KRX04056.1"/>
    </source>
</evidence>
<dbReference type="Gene3D" id="1.10.230.10">
    <property type="entry name" value="Cytochrome P450-Terp, domain 2"/>
    <property type="match status" value="1"/>
</dbReference>
<dbReference type="PANTHER" id="PTHR11739">
    <property type="entry name" value="CITRATE SYNTHASE"/>
    <property type="match status" value="1"/>
</dbReference>
<feature type="active site" evidence="7">
    <location>
        <position position="253"/>
    </location>
</feature>
<dbReference type="PANTHER" id="PTHR11739:SF25">
    <property type="entry name" value="CITRATE SYNTHASE-RELATED PROTEIN DDB_G0287281"/>
    <property type="match status" value="1"/>
</dbReference>
<dbReference type="SUPFAM" id="SSF48256">
    <property type="entry name" value="Citrate synthase"/>
    <property type="match status" value="1"/>
</dbReference>
<dbReference type="GO" id="GO:0050440">
    <property type="term" value="F:2-methylcitrate synthase activity"/>
    <property type="evidence" value="ECO:0007669"/>
    <property type="project" value="TreeGrafter"/>
</dbReference>
<dbReference type="Proteomes" id="UP000054937">
    <property type="component" value="Unassembled WGS sequence"/>
</dbReference>
<dbReference type="InterPro" id="IPR036969">
    <property type="entry name" value="Citrate_synthase_sf"/>
</dbReference>
<evidence type="ECO:0000256" key="5">
    <source>
        <dbReference type="ARBA" id="ARBA00049288"/>
    </source>
</evidence>
<dbReference type="InParanoid" id="A0A0V0QPQ9"/>
<dbReference type="PROSITE" id="PS00480">
    <property type="entry name" value="CITRATE_SYNTHASE"/>
    <property type="match status" value="1"/>
</dbReference>
<evidence type="ECO:0000256" key="8">
    <source>
        <dbReference type="RuleBase" id="RU000441"/>
    </source>
</evidence>
<evidence type="ECO:0000256" key="3">
    <source>
        <dbReference type="ARBA" id="ARBA00022532"/>
    </source>
</evidence>
<dbReference type="InterPro" id="IPR002020">
    <property type="entry name" value="Citrate_synthase"/>
</dbReference>